<comment type="similarity">
    <text evidence="1">Belongs to the peptidase S8 family.</text>
</comment>
<sequence length="588" mass="64438">MTADEADELRNHEYIKWIELCPTCNADAYPPPVHFSSKFKGEVKIYRELDSLGPPASNPTSAELNRVGWSVKRVGIKTNGDFWAGNGNFAAKYGDVSYSLTGKNVDVVIHDSGVLQYHPEFMDANGQSRVRDIVLDGPYYIDPDYFTSNGYTYTKDDGRTGITTTSAIDWWENNASRSAEFSSVGTVEISSVYTADRSMGYRLDGTNSLTNGHGTACAGLAAGNNMGAAFEANIWNVPGIGDNVAMGIEANYDLIKIFHKYKPVNTETNIKNPTIVNGSWGYIAKFDSADGNITYKFRGTTGEFSAGAATTDAVTAMKNYLYGADYEWSSSSRSSSTDTAANEMMAEGVIYVAAAGNNNQRLGIGSMDPDRLNYMEDVFFGTTDPRAEFPAGTVPCNHRDWLNPQGIGFDETVDPEFHPVVCVGALDDFVSLSDGLLFERKANYSNNGSGIDVWAPADETLAPGTNGVGGYIDYQRYDDNRFYDCYFNGTSAAAPVVTGVIALYLQSYPTATSRQVHNWLKRIASVDVGEMLWNQQGSDDDTSLSYWTAFYNMRGARKRIIFNPFDNDDRPSINGVEFSGDGFSFTHS</sequence>
<dbReference type="PANTHER" id="PTHR43806:SF11">
    <property type="entry name" value="CEREVISIN-RELATED"/>
    <property type="match status" value="1"/>
</dbReference>
<evidence type="ECO:0000256" key="3">
    <source>
        <dbReference type="ARBA" id="ARBA00022801"/>
    </source>
</evidence>
<dbReference type="Proteomes" id="UP000257648">
    <property type="component" value="Segment"/>
</dbReference>
<evidence type="ECO:0000256" key="1">
    <source>
        <dbReference type="ARBA" id="ARBA00011073"/>
    </source>
</evidence>
<dbReference type="InterPro" id="IPR000209">
    <property type="entry name" value="Peptidase_S8/S53_dom"/>
</dbReference>
<dbReference type="GeneID" id="55001850"/>
<keyword evidence="4" id="KW-0720">Serine protease</keyword>
<dbReference type="KEGG" id="vg:55001850"/>
<dbReference type="PROSITE" id="PS51892">
    <property type="entry name" value="SUBTILASE"/>
    <property type="match status" value="1"/>
</dbReference>
<reference evidence="7" key="1">
    <citation type="submission" date="2018-05" db="EMBL/GenBank/DDBJ databases">
        <authorList>
            <person name="You S."/>
        </authorList>
    </citation>
    <scope>NUCLEOTIDE SEQUENCE [LARGE SCALE GENOMIC DNA]</scope>
</reference>
<keyword evidence="3" id="KW-0378">Hydrolase</keyword>
<dbReference type="Gene3D" id="3.40.50.200">
    <property type="entry name" value="Peptidase S8/S53 domain"/>
    <property type="match status" value="1"/>
</dbReference>
<evidence type="ECO:0000256" key="2">
    <source>
        <dbReference type="ARBA" id="ARBA00022670"/>
    </source>
</evidence>
<dbReference type="EMBL" id="MH412654">
    <property type="protein sequence ID" value="AXQ70469.1"/>
    <property type="molecule type" value="Genomic_DNA"/>
</dbReference>
<evidence type="ECO:0000256" key="4">
    <source>
        <dbReference type="ARBA" id="ARBA00022825"/>
    </source>
</evidence>
<evidence type="ECO:0000313" key="7">
    <source>
        <dbReference type="Proteomes" id="UP000257648"/>
    </source>
</evidence>
<dbReference type="GO" id="GO:0004252">
    <property type="term" value="F:serine-type endopeptidase activity"/>
    <property type="evidence" value="ECO:0007669"/>
    <property type="project" value="InterPro"/>
</dbReference>
<feature type="domain" description="Peptidase S8/S53" evidence="5">
    <location>
        <begin position="102"/>
        <end position="525"/>
    </location>
</feature>
<keyword evidence="7" id="KW-1185">Reference proteome</keyword>
<dbReference type="InterPro" id="IPR050131">
    <property type="entry name" value="Peptidase_S8_subtilisin-like"/>
</dbReference>
<accession>A0A385EHQ7</accession>
<dbReference type="PROSITE" id="PS00138">
    <property type="entry name" value="SUBTILASE_SER"/>
    <property type="match status" value="1"/>
</dbReference>
<dbReference type="SUPFAM" id="SSF52743">
    <property type="entry name" value="Subtilisin-like"/>
    <property type="match status" value="1"/>
</dbReference>
<proteinExistence type="inferred from homology"/>
<protein>
    <recommendedName>
        <fullName evidence="5">Peptidase S8/S53 domain-containing protein</fullName>
    </recommendedName>
</protein>
<dbReference type="PROSITE" id="PS00137">
    <property type="entry name" value="SUBTILASE_HIS"/>
    <property type="match status" value="1"/>
</dbReference>
<keyword evidence="2" id="KW-0645">Protease</keyword>
<dbReference type="GO" id="GO:0006508">
    <property type="term" value="P:proteolysis"/>
    <property type="evidence" value="ECO:0007669"/>
    <property type="project" value="UniProtKB-KW"/>
</dbReference>
<dbReference type="InterPro" id="IPR036852">
    <property type="entry name" value="Peptidase_S8/S53_dom_sf"/>
</dbReference>
<name>A0A385EHQ7_9CAUD</name>
<dbReference type="PRINTS" id="PR00723">
    <property type="entry name" value="SUBTILISIN"/>
</dbReference>
<dbReference type="Pfam" id="PF00082">
    <property type="entry name" value="Peptidase_S8"/>
    <property type="match status" value="1"/>
</dbReference>
<dbReference type="InterPro" id="IPR022398">
    <property type="entry name" value="Peptidase_S8_His-AS"/>
</dbReference>
<dbReference type="InterPro" id="IPR023828">
    <property type="entry name" value="Peptidase_S8_Ser-AS"/>
</dbReference>
<dbReference type="PANTHER" id="PTHR43806">
    <property type="entry name" value="PEPTIDASE S8"/>
    <property type="match status" value="1"/>
</dbReference>
<evidence type="ECO:0000259" key="5">
    <source>
        <dbReference type="Pfam" id="PF00082"/>
    </source>
</evidence>
<dbReference type="InterPro" id="IPR015500">
    <property type="entry name" value="Peptidase_S8_subtilisin-rel"/>
</dbReference>
<dbReference type="RefSeq" id="YP_009810828.1">
    <property type="nucleotide sequence ID" value="NC_048049.1"/>
</dbReference>
<evidence type="ECO:0000313" key="6">
    <source>
        <dbReference type="EMBL" id="AXQ70469.1"/>
    </source>
</evidence>
<organism evidence="6 7">
    <name type="scientific">Synechococcus phage S-T4</name>
    <dbReference type="NCBI Taxonomy" id="2268578"/>
    <lineage>
        <taxon>Viruses</taxon>
        <taxon>Duplodnaviria</taxon>
        <taxon>Heunggongvirae</taxon>
        <taxon>Uroviricota</taxon>
        <taxon>Caudoviricetes</taxon>
        <taxon>Pantevenvirales</taxon>
        <taxon>Kyanoviridae</taxon>
        <taxon>Tamkungvirus</taxon>
        <taxon>Tamkungvirus ST4</taxon>
    </lineage>
</organism>